<keyword evidence="2" id="KW-1185">Reference proteome</keyword>
<dbReference type="EMBL" id="JBEDUW010000001">
    <property type="protein sequence ID" value="KAK9950718.1"/>
    <property type="molecule type" value="Genomic_DNA"/>
</dbReference>
<comment type="caution">
    <text evidence="1">The sequence shown here is derived from an EMBL/GenBank/DDBJ whole genome shotgun (WGS) entry which is preliminary data.</text>
</comment>
<proteinExistence type="predicted"/>
<dbReference type="Proteomes" id="UP001457282">
    <property type="component" value="Unassembled WGS sequence"/>
</dbReference>
<gene>
    <name evidence="1" type="ORF">M0R45_006193</name>
</gene>
<evidence type="ECO:0000313" key="2">
    <source>
        <dbReference type="Proteomes" id="UP001457282"/>
    </source>
</evidence>
<organism evidence="1 2">
    <name type="scientific">Rubus argutus</name>
    <name type="common">Southern blackberry</name>
    <dbReference type="NCBI Taxonomy" id="59490"/>
    <lineage>
        <taxon>Eukaryota</taxon>
        <taxon>Viridiplantae</taxon>
        <taxon>Streptophyta</taxon>
        <taxon>Embryophyta</taxon>
        <taxon>Tracheophyta</taxon>
        <taxon>Spermatophyta</taxon>
        <taxon>Magnoliopsida</taxon>
        <taxon>eudicotyledons</taxon>
        <taxon>Gunneridae</taxon>
        <taxon>Pentapetalae</taxon>
        <taxon>rosids</taxon>
        <taxon>fabids</taxon>
        <taxon>Rosales</taxon>
        <taxon>Rosaceae</taxon>
        <taxon>Rosoideae</taxon>
        <taxon>Rosoideae incertae sedis</taxon>
        <taxon>Rubus</taxon>
    </lineage>
</organism>
<protein>
    <submittedName>
        <fullName evidence="1">Uncharacterized protein</fullName>
    </submittedName>
</protein>
<name>A0AAW1YPU0_RUBAR</name>
<dbReference type="AlphaFoldDB" id="A0AAW1YPU0"/>
<sequence>MEAAVRVVTKLLPHSELLQCIASIKNAGAVGDSKSQPQVPVANKAKSPSKASHFTLCIIYELLTVRVGGPVLEVAAWLVNILLLVYIDSETMGETKVDRSFNTI</sequence>
<evidence type="ECO:0000313" key="1">
    <source>
        <dbReference type="EMBL" id="KAK9950718.1"/>
    </source>
</evidence>
<reference evidence="1 2" key="1">
    <citation type="journal article" date="2023" name="G3 (Bethesda)">
        <title>A chromosome-length genome assembly and annotation of blackberry (Rubus argutus, cv. 'Hillquist').</title>
        <authorList>
            <person name="Bruna T."/>
            <person name="Aryal R."/>
            <person name="Dudchenko O."/>
            <person name="Sargent D.J."/>
            <person name="Mead D."/>
            <person name="Buti M."/>
            <person name="Cavallini A."/>
            <person name="Hytonen T."/>
            <person name="Andres J."/>
            <person name="Pham M."/>
            <person name="Weisz D."/>
            <person name="Mascagni F."/>
            <person name="Usai G."/>
            <person name="Natali L."/>
            <person name="Bassil N."/>
            <person name="Fernandez G.E."/>
            <person name="Lomsadze A."/>
            <person name="Armour M."/>
            <person name="Olukolu B."/>
            <person name="Poorten T."/>
            <person name="Britton C."/>
            <person name="Davik J."/>
            <person name="Ashrafi H."/>
            <person name="Aiden E.L."/>
            <person name="Borodovsky M."/>
            <person name="Worthington M."/>
        </authorList>
    </citation>
    <scope>NUCLEOTIDE SEQUENCE [LARGE SCALE GENOMIC DNA]</scope>
    <source>
        <strain evidence="1">PI 553951</strain>
    </source>
</reference>
<accession>A0AAW1YPU0</accession>